<dbReference type="EnsemblFungi" id="MAPG_06000T0">
    <property type="protein sequence ID" value="MAPG_06000T0"/>
    <property type="gene ID" value="MAPG_06000"/>
</dbReference>
<feature type="signal peptide" evidence="2">
    <location>
        <begin position="1"/>
        <end position="19"/>
    </location>
</feature>
<feature type="region of interest" description="Disordered" evidence="1">
    <location>
        <begin position="221"/>
        <end position="271"/>
    </location>
</feature>
<keyword evidence="5" id="KW-1185">Reference proteome</keyword>
<dbReference type="OMA" id="DARCQWG"/>
<sequence length="271" mass="27954">MRTASFVAAFASCVAVTTAKSVFVTPHQQYSSSVGVLGCKVDTNRAAYWPLPVDCNNVCVKVTYQGRHVTLLRVDVSGGAYDISYDAWNYLAVGFSAKEPGKNAGGKGLQADYEDVRGSDPECKKLMHTAGNKLAFSAQNSQNFITSCAPGTFVRDNKVEYNIGDAQCSVGKDEVCTLTEADRAAGLNQPACPGGLGTGGKMKPCLVKDVEYPTGKLVCAVPDGPTPPPSSKVPSINVDELGAPPAGGAPAGAPAPPAPAPPAPAPRPAGR</sequence>
<reference evidence="3" key="2">
    <citation type="submission" date="2010-05" db="EMBL/GenBank/DDBJ databases">
        <title>The Genome Sequence of Magnaporthe poae strain ATCC 64411.</title>
        <authorList>
            <consortium name="The Broad Institute Genome Sequencing Platform"/>
            <consortium name="Broad Institute Genome Sequencing Center for Infectious Disease"/>
            <person name="Ma L.-J."/>
            <person name="Dead R."/>
            <person name="Young S."/>
            <person name="Zeng Q."/>
            <person name="Koehrsen M."/>
            <person name="Alvarado L."/>
            <person name="Berlin A."/>
            <person name="Chapman S.B."/>
            <person name="Chen Z."/>
            <person name="Freedman E."/>
            <person name="Gellesch M."/>
            <person name="Goldberg J."/>
            <person name="Griggs A."/>
            <person name="Gujja S."/>
            <person name="Heilman E.R."/>
            <person name="Heiman D."/>
            <person name="Hepburn T."/>
            <person name="Howarth C."/>
            <person name="Jen D."/>
            <person name="Larson L."/>
            <person name="Mehta T."/>
            <person name="Neiman D."/>
            <person name="Pearson M."/>
            <person name="Roberts A."/>
            <person name="Saif S."/>
            <person name="Shea T."/>
            <person name="Shenoy N."/>
            <person name="Sisk P."/>
            <person name="Stolte C."/>
            <person name="Sykes S."/>
            <person name="Walk T."/>
            <person name="White J."/>
            <person name="Yandava C."/>
            <person name="Haas B."/>
            <person name="Nusbaum C."/>
            <person name="Birren B."/>
        </authorList>
    </citation>
    <scope>NUCLEOTIDE SEQUENCE</scope>
    <source>
        <strain evidence="3">ATCC 64411</strain>
    </source>
</reference>
<evidence type="ECO:0000313" key="3">
    <source>
        <dbReference type="EMBL" id="KLU86994.1"/>
    </source>
</evidence>
<dbReference type="EMBL" id="GL876970">
    <property type="protein sequence ID" value="KLU86994.1"/>
    <property type="molecule type" value="Genomic_DNA"/>
</dbReference>
<evidence type="ECO:0000256" key="2">
    <source>
        <dbReference type="SAM" id="SignalP"/>
    </source>
</evidence>
<evidence type="ECO:0000313" key="4">
    <source>
        <dbReference type="EnsemblFungi" id="MAPG_06000T0"/>
    </source>
</evidence>
<dbReference type="Proteomes" id="UP000011715">
    <property type="component" value="Unassembled WGS sequence"/>
</dbReference>
<gene>
    <name evidence="3" type="ORF">MAPG_06000</name>
</gene>
<dbReference type="eggNOG" id="ENOG502SHQD">
    <property type="taxonomic scope" value="Eukaryota"/>
</dbReference>
<reference evidence="5" key="1">
    <citation type="submission" date="2010-05" db="EMBL/GenBank/DDBJ databases">
        <title>The genome sequence of Magnaporthe poae strain ATCC 64411.</title>
        <authorList>
            <person name="Ma L.-J."/>
            <person name="Dead R."/>
            <person name="Young S."/>
            <person name="Zeng Q."/>
            <person name="Koehrsen M."/>
            <person name="Alvarado L."/>
            <person name="Berlin A."/>
            <person name="Chapman S.B."/>
            <person name="Chen Z."/>
            <person name="Freedman E."/>
            <person name="Gellesch M."/>
            <person name="Goldberg J."/>
            <person name="Griggs A."/>
            <person name="Gujja S."/>
            <person name="Heilman E.R."/>
            <person name="Heiman D."/>
            <person name="Hepburn T."/>
            <person name="Howarth C."/>
            <person name="Jen D."/>
            <person name="Larson L."/>
            <person name="Mehta T."/>
            <person name="Neiman D."/>
            <person name="Pearson M."/>
            <person name="Roberts A."/>
            <person name="Saif S."/>
            <person name="Shea T."/>
            <person name="Shenoy N."/>
            <person name="Sisk P."/>
            <person name="Stolte C."/>
            <person name="Sykes S."/>
            <person name="Walk T."/>
            <person name="White J."/>
            <person name="Yandava C."/>
            <person name="Haas B."/>
            <person name="Nusbaum C."/>
            <person name="Birren B."/>
        </authorList>
    </citation>
    <scope>NUCLEOTIDE SEQUENCE [LARGE SCALE GENOMIC DNA]</scope>
    <source>
        <strain evidence="5">ATCC 64411 / 73-15</strain>
    </source>
</reference>
<evidence type="ECO:0000313" key="5">
    <source>
        <dbReference type="Proteomes" id="UP000011715"/>
    </source>
</evidence>
<reference evidence="4" key="5">
    <citation type="submission" date="2015-06" db="UniProtKB">
        <authorList>
            <consortium name="EnsemblFungi"/>
        </authorList>
    </citation>
    <scope>IDENTIFICATION</scope>
    <source>
        <strain evidence="4">ATCC 64411</strain>
    </source>
</reference>
<feature type="chain" id="PRO_5009385588" description="Cerato-platanin" evidence="2">
    <location>
        <begin position="20"/>
        <end position="271"/>
    </location>
</feature>
<feature type="compositionally biased region" description="Pro residues" evidence="1">
    <location>
        <begin position="253"/>
        <end position="271"/>
    </location>
</feature>
<dbReference type="PANTHER" id="PTHR38850">
    <property type="entry name" value="CERATO-PLATANIN"/>
    <property type="match status" value="1"/>
</dbReference>
<dbReference type="AlphaFoldDB" id="A0A0C4E0W2"/>
<evidence type="ECO:0000256" key="1">
    <source>
        <dbReference type="SAM" id="MobiDB-lite"/>
    </source>
</evidence>
<dbReference type="VEuPathDB" id="FungiDB:MAPG_06000"/>
<evidence type="ECO:0008006" key="6">
    <source>
        <dbReference type="Google" id="ProtNLM"/>
    </source>
</evidence>
<reference evidence="3" key="3">
    <citation type="submission" date="2011-03" db="EMBL/GenBank/DDBJ databases">
        <title>Annotation of Magnaporthe poae ATCC 64411.</title>
        <authorList>
            <person name="Ma L.-J."/>
            <person name="Dead R."/>
            <person name="Young S.K."/>
            <person name="Zeng Q."/>
            <person name="Gargeya S."/>
            <person name="Fitzgerald M."/>
            <person name="Haas B."/>
            <person name="Abouelleil A."/>
            <person name="Alvarado L."/>
            <person name="Arachchi H.M."/>
            <person name="Berlin A."/>
            <person name="Brown A."/>
            <person name="Chapman S.B."/>
            <person name="Chen Z."/>
            <person name="Dunbar C."/>
            <person name="Freedman E."/>
            <person name="Gearin G."/>
            <person name="Gellesch M."/>
            <person name="Goldberg J."/>
            <person name="Griggs A."/>
            <person name="Gujja S."/>
            <person name="Heiman D."/>
            <person name="Howarth C."/>
            <person name="Larson L."/>
            <person name="Lui A."/>
            <person name="MacDonald P.J.P."/>
            <person name="Mehta T."/>
            <person name="Montmayeur A."/>
            <person name="Murphy C."/>
            <person name="Neiman D."/>
            <person name="Pearson M."/>
            <person name="Priest M."/>
            <person name="Roberts A."/>
            <person name="Saif S."/>
            <person name="Shea T."/>
            <person name="Shenoy N."/>
            <person name="Sisk P."/>
            <person name="Stolte C."/>
            <person name="Sykes S."/>
            <person name="Yandava C."/>
            <person name="Wortman J."/>
            <person name="Nusbaum C."/>
            <person name="Birren B."/>
        </authorList>
    </citation>
    <scope>NUCLEOTIDE SEQUENCE</scope>
    <source>
        <strain evidence="3">ATCC 64411</strain>
    </source>
</reference>
<dbReference type="PANTHER" id="PTHR38850:SF2">
    <property type="entry name" value="CERATO-PLATANIN"/>
    <property type="match status" value="1"/>
</dbReference>
<protein>
    <recommendedName>
        <fullName evidence="6">Cerato-platanin</fullName>
    </recommendedName>
</protein>
<feature type="compositionally biased region" description="Low complexity" evidence="1">
    <location>
        <begin position="242"/>
        <end position="252"/>
    </location>
</feature>
<proteinExistence type="predicted"/>
<name>A0A0C4E0W2_MAGP6</name>
<organism evidence="4 5">
    <name type="scientific">Magnaporthiopsis poae (strain ATCC 64411 / 73-15)</name>
    <name type="common">Kentucky bluegrass fungus</name>
    <name type="synonym">Magnaporthe poae</name>
    <dbReference type="NCBI Taxonomy" id="644358"/>
    <lineage>
        <taxon>Eukaryota</taxon>
        <taxon>Fungi</taxon>
        <taxon>Dikarya</taxon>
        <taxon>Ascomycota</taxon>
        <taxon>Pezizomycotina</taxon>
        <taxon>Sordariomycetes</taxon>
        <taxon>Sordariomycetidae</taxon>
        <taxon>Magnaporthales</taxon>
        <taxon>Magnaporthaceae</taxon>
        <taxon>Magnaporthiopsis</taxon>
    </lineage>
</organism>
<accession>A0A0C4E0W2</accession>
<dbReference type="STRING" id="644358.A0A0C4E0W2"/>
<keyword evidence="2" id="KW-0732">Signal</keyword>
<reference evidence="4" key="4">
    <citation type="journal article" date="2015" name="G3 (Bethesda)">
        <title>Genome sequences of three phytopathogenic species of the Magnaporthaceae family of fungi.</title>
        <authorList>
            <person name="Okagaki L.H."/>
            <person name="Nunes C.C."/>
            <person name="Sailsbery J."/>
            <person name="Clay B."/>
            <person name="Brown D."/>
            <person name="John T."/>
            <person name="Oh Y."/>
            <person name="Young N."/>
            <person name="Fitzgerald M."/>
            <person name="Haas B.J."/>
            <person name="Zeng Q."/>
            <person name="Young S."/>
            <person name="Adiconis X."/>
            <person name="Fan L."/>
            <person name="Levin J.Z."/>
            <person name="Mitchell T.K."/>
            <person name="Okubara P.A."/>
            <person name="Farman M.L."/>
            <person name="Kohn L.M."/>
            <person name="Birren B."/>
            <person name="Ma L.-J."/>
            <person name="Dean R.A."/>
        </authorList>
    </citation>
    <scope>NUCLEOTIDE SEQUENCE</scope>
    <source>
        <strain evidence="4">ATCC 64411 / 73-15</strain>
    </source>
</reference>
<dbReference type="OrthoDB" id="5370830at2759"/>
<dbReference type="EMBL" id="ADBL01001437">
    <property type="status" value="NOT_ANNOTATED_CDS"/>
    <property type="molecule type" value="Genomic_DNA"/>
</dbReference>